<proteinExistence type="inferred from homology"/>
<protein>
    <submittedName>
        <fullName evidence="16">Type II secretion system protein GspD</fullName>
    </submittedName>
</protein>
<keyword evidence="8" id="KW-0472">Membrane</keyword>
<dbReference type="GO" id="GO:0015627">
    <property type="term" value="C:type II protein secretion system complex"/>
    <property type="evidence" value="ECO:0007669"/>
    <property type="project" value="InterPro"/>
</dbReference>
<keyword evidence="5" id="KW-0812">Transmembrane</keyword>
<dbReference type="NCBIfam" id="TIGR02517">
    <property type="entry name" value="type_II_gspD"/>
    <property type="match status" value="1"/>
</dbReference>
<organism evidence="16 17">
    <name type="scientific">Pseudoluteimonas lycopersici</name>
    <dbReference type="NCBI Taxonomy" id="1324796"/>
    <lineage>
        <taxon>Bacteria</taxon>
        <taxon>Pseudomonadati</taxon>
        <taxon>Pseudomonadota</taxon>
        <taxon>Gammaproteobacteria</taxon>
        <taxon>Lysobacterales</taxon>
        <taxon>Lysobacteraceae</taxon>
        <taxon>Pseudoluteimonas</taxon>
    </lineage>
</organism>
<name>A0A516V7F2_9GAMM</name>
<evidence type="ECO:0000256" key="3">
    <source>
        <dbReference type="ARBA" id="ARBA00022448"/>
    </source>
</evidence>
<feature type="chain" id="PRO_5021931661" evidence="12">
    <location>
        <begin position="24"/>
        <end position="739"/>
    </location>
</feature>
<feature type="compositionally biased region" description="Gly residues" evidence="11">
    <location>
        <begin position="359"/>
        <end position="369"/>
    </location>
</feature>
<dbReference type="RefSeq" id="WP_143879981.1">
    <property type="nucleotide sequence ID" value="NZ_BAABLZ010000001.1"/>
</dbReference>
<dbReference type="Pfam" id="PF03958">
    <property type="entry name" value="Secretin_N"/>
    <property type="match status" value="3"/>
</dbReference>
<evidence type="ECO:0000256" key="10">
    <source>
        <dbReference type="RuleBase" id="RU004004"/>
    </source>
</evidence>
<feature type="compositionally biased region" description="Low complexity" evidence="11">
    <location>
        <begin position="419"/>
        <end position="432"/>
    </location>
</feature>
<dbReference type="PANTHER" id="PTHR30332:SF25">
    <property type="entry name" value="SECRETIN XPSD"/>
    <property type="match status" value="1"/>
</dbReference>
<evidence type="ECO:0000259" key="13">
    <source>
        <dbReference type="Pfam" id="PF00263"/>
    </source>
</evidence>
<feature type="domain" description="GspD-like N0" evidence="15">
    <location>
        <begin position="105"/>
        <end position="173"/>
    </location>
</feature>
<gene>
    <name evidence="16" type="primary">gspD</name>
    <name evidence="16" type="ORF">FNZ56_11555</name>
</gene>
<evidence type="ECO:0000256" key="12">
    <source>
        <dbReference type="SAM" id="SignalP"/>
    </source>
</evidence>
<dbReference type="PRINTS" id="PR01032">
    <property type="entry name" value="PHAGEIV"/>
</dbReference>
<accession>A0A516V7F2</accession>
<evidence type="ECO:0000256" key="1">
    <source>
        <dbReference type="ARBA" id="ARBA00004442"/>
    </source>
</evidence>
<dbReference type="GO" id="GO:0015628">
    <property type="term" value="P:protein secretion by the type II secretion system"/>
    <property type="evidence" value="ECO:0007669"/>
    <property type="project" value="InterPro"/>
</dbReference>
<evidence type="ECO:0000256" key="11">
    <source>
        <dbReference type="SAM" id="MobiDB-lite"/>
    </source>
</evidence>
<dbReference type="InterPro" id="IPR049371">
    <property type="entry name" value="GspD-like_N0"/>
</dbReference>
<comment type="subcellular location">
    <subcellularLocation>
        <location evidence="1 10">Cell outer membrane</location>
    </subcellularLocation>
</comment>
<dbReference type="GO" id="GO:0009279">
    <property type="term" value="C:cell outer membrane"/>
    <property type="evidence" value="ECO:0007669"/>
    <property type="project" value="UniProtKB-SubCell"/>
</dbReference>
<dbReference type="InterPro" id="IPR004846">
    <property type="entry name" value="T2SS/T3SS_dom"/>
</dbReference>
<feature type="domain" description="NolW-like" evidence="14">
    <location>
        <begin position="265"/>
        <end position="332"/>
    </location>
</feature>
<evidence type="ECO:0000256" key="5">
    <source>
        <dbReference type="ARBA" id="ARBA00022692"/>
    </source>
</evidence>
<dbReference type="InterPro" id="IPR050810">
    <property type="entry name" value="Bact_Secretion_Sys_Channel"/>
</dbReference>
<feature type="region of interest" description="Disordered" evidence="11">
    <location>
        <begin position="358"/>
        <end position="435"/>
    </location>
</feature>
<evidence type="ECO:0000259" key="15">
    <source>
        <dbReference type="Pfam" id="PF21305"/>
    </source>
</evidence>
<evidence type="ECO:0000256" key="8">
    <source>
        <dbReference type="ARBA" id="ARBA00023136"/>
    </source>
</evidence>
<dbReference type="Pfam" id="PF21305">
    <property type="entry name" value="type_II_gspD_N0"/>
    <property type="match status" value="1"/>
</dbReference>
<evidence type="ECO:0000313" key="17">
    <source>
        <dbReference type="Proteomes" id="UP000315891"/>
    </source>
</evidence>
<evidence type="ECO:0000313" key="16">
    <source>
        <dbReference type="EMBL" id="QDQ74472.1"/>
    </source>
</evidence>
<feature type="compositionally biased region" description="Gly residues" evidence="11">
    <location>
        <begin position="403"/>
        <end position="418"/>
    </location>
</feature>
<dbReference type="InterPro" id="IPR001775">
    <property type="entry name" value="GspD/PilQ"/>
</dbReference>
<feature type="domain" description="Type II/III secretion system secretin-like" evidence="13">
    <location>
        <begin position="541"/>
        <end position="709"/>
    </location>
</feature>
<keyword evidence="3 10" id="KW-0813">Transport</keyword>
<evidence type="ECO:0000256" key="7">
    <source>
        <dbReference type="ARBA" id="ARBA00022927"/>
    </source>
</evidence>
<evidence type="ECO:0000256" key="4">
    <source>
        <dbReference type="ARBA" id="ARBA00022452"/>
    </source>
</evidence>
<dbReference type="InterPro" id="IPR004845">
    <property type="entry name" value="T2SS_GspD_CS"/>
</dbReference>
<sequence length="739" mass="77381">MKLRQPFAAAFAACLLALLAACASMPPPIVQRNGAPGASAAGVAGATTTTTTADGGIVNGAEPIPEQDAVPRAVIHRGSGRTINTEAANAPPPGFAASTGEASFNFEGSPIQAVVKGILGDMLGQNFTIAPGVTGTVTLNVQKVSPAAAFTLLEQVLSWNNARMVYTNGIYNIVPNDQALAGTVAPRTGPPTMSRGFEVRAVPLRYISATEMEKLLKPYARPNAIVSVDPGRNVITLAGTNTELENYLRTVQIFDVDWMSSMSVGVFPLQSGKATDVVSDLEKVFGEQGKSPVAGMFRFMPLEGANAVLVITPQPAYLDQIQQWLDRIDSAGGGVRLYSYELKYIRAKDLAQRLSEVFGGSGGQGGDNGGAPSLMPGTQPTQVGDSGIDGDSRDAGTTDMGGSSSGMGGDSGSPGGNLGSLSLNQSSNGNGSVTLQVQGDKVGVSAVDETNSLLVRSTPQAWKSIREVIDQLDVMPMQVHIEAQIAQVQLSGDLNYGVNWYFNNALTGVLPTAVDGIRSATGSDGGQYTIFSGSAVAVLNALDKVTDVRILSTPSVFVRNNSEADLNVGENIPIQSTTFNSDTNTNGTISQVQYLQTGKILKVRPRVTKDGMVFLDLVQEISSAGNVSTACVGTACNPRISVSKLKTEAAVQSGQTVMLAGLIDDQVEHGSSGLPGLSRIPIIGGLFGTQKSNKSRSETIILITPTIVRNAQEAADLTDEYSRRFRAMEPLQQPPSNRK</sequence>
<keyword evidence="7" id="KW-0653">Protein transport</keyword>
<feature type="domain" description="NolW-like" evidence="14">
    <location>
        <begin position="340"/>
        <end position="478"/>
    </location>
</feature>
<dbReference type="PROSITE" id="PS00875">
    <property type="entry name" value="T2SP_D"/>
    <property type="match status" value="1"/>
</dbReference>
<evidence type="ECO:0000256" key="2">
    <source>
        <dbReference type="ARBA" id="ARBA00006980"/>
    </source>
</evidence>
<feature type="signal peptide" evidence="12">
    <location>
        <begin position="1"/>
        <end position="23"/>
    </location>
</feature>
<reference evidence="16 17" key="1">
    <citation type="submission" date="2019-07" db="EMBL/GenBank/DDBJ databases">
        <title>Lysobacter weifangensis sp. nov., isolated from bensulfuron-methyl contaminated farmland soil.</title>
        <authorList>
            <person name="Zhao H."/>
        </authorList>
    </citation>
    <scope>NUCLEOTIDE SEQUENCE [LARGE SCALE GENOMIC DNA]</scope>
    <source>
        <strain evidence="16 17">CC-Bw-6</strain>
    </source>
</reference>
<keyword evidence="17" id="KW-1185">Reference proteome</keyword>
<dbReference type="PROSITE" id="PS51257">
    <property type="entry name" value="PROKAR_LIPOPROTEIN"/>
    <property type="match status" value="1"/>
</dbReference>
<dbReference type="InterPro" id="IPR013356">
    <property type="entry name" value="T2SS_GspD"/>
</dbReference>
<dbReference type="InterPro" id="IPR005644">
    <property type="entry name" value="NolW-like"/>
</dbReference>
<dbReference type="PANTHER" id="PTHR30332">
    <property type="entry name" value="PROBABLE GENERAL SECRETION PATHWAY PROTEIN D"/>
    <property type="match status" value="1"/>
</dbReference>
<keyword evidence="4" id="KW-1134">Transmembrane beta strand</keyword>
<dbReference type="AlphaFoldDB" id="A0A516V7F2"/>
<evidence type="ECO:0000259" key="14">
    <source>
        <dbReference type="Pfam" id="PF03958"/>
    </source>
</evidence>
<comment type="similarity">
    <text evidence="2">Belongs to the bacterial secretin family. GSP D subfamily.</text>
</comment>
<dbReference type="OrthoDB" id="9775455at2"/>
<dbReference type="PRINTS" id="PR00811">
    <property type="entry name" value="BCTERIALGSPD"/>
</dbReference>
<feature type="domain" description="NolW-like" evidence="14">
    <location>
        <begin position="199"/>
        <end position="259"/>
    </location>
</feature>
<evidence type="ECO:0000256" key="6">
    <source>
        <dbReference type="ARBA" id="ARBA00022729"/>
    </source>
</evidence>
<keyword evidence="6 12" id="KW-0732">Signal</keyword>
<evidence type="ECO:0000256" key="9">
    <source>
        <dbReference type="ARBA" id="ARBA00023237"/>
    </source>
</evidence>
<dbReference type="EMBL" id="CP041742">
    <property type="protein sequence ID" value="QDQ74472.1"/>
    <property type="molecule type" value="Genomic_DNA"/>
</dbReference>
<dbReference type="Pfam" id="PF00263">
    <property type="entry name" value="Secretin"/>
    <property type="match status" value="1"/>
</dbReference>
<dbReference type="Gene3D" id="3.30.1370.120">
    <property type="match status" value="3"/>
</dbReference>
<dbReference type="Proteomes" id="UP000315891">
    <property type="component" value="Chromosome"/>
</dbReference>
<keyword evidence="9" id="KW-0998">Cell outer membrane</keyword>
<dbReference type="InterPro" id="IPR038591">
    <property type="entry name" value="NolW-like_sf"/>
</dbReference>